<protein>
    <submittedName>
        <fullName evidence="2">Uncharacterized protein</fullName>
    </submittedName>
</protein>
<gene>
    <name evidence="2" type="ORF">ElyMa_000598000</name>
</gene>
<accession>A0AAV4G781</accession>
<feature type="region of interest" description="Disordered" evidence="1">
    <location>
        <begin position="44"/>
        <end position="65"/>
    </location>
</feature>
<evidence type="ECO:0000313" key="3">
    <source>
        <dbReference type="Proteomes" id="UP000762676"/>
    </source>
</evidence>
<sequence length="105" mass="11442">MVQQVEQTTKHVKKSGFEISNLLTIRPTGHLSNWTGTRVKFRPRGGRRPAVIGQGGHAMTTDDPSGTALVMSPTSRNNVISRDFGGCLDASRLFAGSTVERFPCR</sequence>
<evidence type="ECO:0000256" key="1">
    <source>
        <dbReference type="SAM" id="MobiDB-lite"/>
    </source>
</evidence>
<dbReference type="Proteomes" id="UP000762676">
    <property type="component" value="Unassembled WGS sequence"/>
</dbReference>
<evidence type="ECO:0000313" key="2">
    <source>
        <dbReference type="EMBL" id="GFR81144.1"/>
    </source>
</evidence>
<dbReference type="EMBL" id="BMAT01001167">
    <property type="protein sequence ID" value="GFR81144.1"/>
    <property type="molecule type" value="Genomic_DNA"/>
</dbReference>
<name>A0AAV4G781_9GAST</name>
<comment type="caution">
    <text evidence="2">The sequence shown here is derived from an EMBL/GenBank/DDBJ whole genome shotgun (WGS) entry which is preliminary data.</text>
</comment>
<keyword evidence="3" id="KW-1185">Reference proteome</keyword>
<proteinExistence type="predicted"/>
<dbReference type="AlphaFoldDB" id="A0AAV4G781"/>
<reference evidence="2 3" key="1">
    <citation type="journal article" date="2021" name="Elife">
        <title>Chloroplast acquisition without the gene transfer in kleptoplastic sea slugs, Plakobranchus ocellatus.</title>
        <authorList>
            <person name="Maeda T."/>
            <person name="Takahashi S."/>
            <person name="Yoshida T."/>
            <person name="Shimamura S."/>
            <person name="Takaki Y."/>
            <person name="Nagai Y."/>
            <person name="Toyoda A."/>
            <person name="Suzuki Y."/>
            <person name="Arimoto A."/>
            <person name="Ishii H."/>
            <person name="Satoh N."/>
            <person name="Nishiyama T."/>
            <person name="Hasebe M."/>
            <person name="Maruyama T."/>
            <person name="Minagawa J."/>
            <person name="Obokata J."/>
            <person name="Shigenobu S."/>
        </authorList>
    </citation>
    <scope>NUCLEOTIDE SEQUENCE [LARGE SCALE GENOMIC DNA]</scope>
</reference>
<organism evidence="2 3">
    <name type="scientific">Elysia marginata</name>
    <dbReference type="NCBI Taxonomy" id="1093978"/>
    <lineage>
        <taxon>Eukaryota</taxon>
        <taxon>Metazoa</taxon>
        <taxon>Spiralia</taxon>
        <taxon>Lophotrochozoa</taxon>
        <taxon>Mollusca</taxon>
        <taxon>Gastropoda</taxon>
        <taxon>Heterobranchia</taxon>
        <taxon>Euthyneura</taxon>
        <taxon>Panpulmonata</taxon>
        <taxon>Sacoglossa</taxon>
        <taxon>Placobranchoidea</taxon>
        <taxon>Plakobranchidae</taxon>
        <taxon>Elysia</taxon>
    </lineage>
</organism>